<sequence>MGLCSKRKPSNSAPPPPHSKVVFTPAVTRSRSMTTRKPSGAAPPSSAVGVSASTVPAASPSSTPTVAPASSTQKGRSLSTLLAATKNDPPPPLFGAAVDSTSTNTSAVSAAPAAEPVVNKGKEREATPQLLSSLESSPYVTSYPQTPHPLGIVDLSYDLSNPTSRMSASQSKSGPKVARVPSSSSTPSLQSLIPSRSATTGSLLLGPELENLFKGVASMFGILIKPLPTSVERWHAVPNLMGSEDPLAGFRSVAGVLPDQTEETSSLMRQQILMALSKLRDMSTSRAFQVDPQYTFLRSLEEPTDKLKLELMWETLLLGLMRTHSNIEAQLRSLYRYFNEPGARLSQVSFDSTEEEIHSQYGTRSPRTELAEIWRTEEKRKELPAYLRSTAAELATNLAADGYSVLSYDNSGFPPKPLSSASSRRSTSRQIQFAPVTALGGHCHDLLQEKEIPEGIHPLIFPGVPRILHVWLSDCVPLSQWEEVLAMTLPIGIKTAVLTEIKELATLQTTAVMGLEGTSQGEVLHEVLEVSLRQTQGTKVTLTEAHGEDTDPGDRILRMTLAAQENLAETITIEHHLQWNGDGRTLIDYLTDLATFSELDHFMDTHWIDEWTIEYEEMHFRQEGHSCESPLQFIQRRLKYSRFLYSENDDNDIGMVQRILRTQPACWAIHLNTETCHMVVELIHWLKTMNDGLIADWECSEALRCSRMQCAGGSTMSQQFYGRKTSTHNAEGEVSEESRSPSPTQEALAVDSRRRDETRNRWPRGGSWDGYSFSRDDSKTSDPPPRDVCWICTSPKHVHRDCLHYSKWEGLQNTWLEKGKEDKRGSSIRSRVARTAEVNDDDGSSRLTSVPSKDQLTMVAVDLGPPMSPICSVNESLPASEGDKAEDDFLGEIYLLECFPNPFHTPRNSTTILKQPRPSESPQLICAIRRQQFPEERSSLGIRALHMRAHIGSLKSPAFTARLDSGADVTLMSEDFLGTITEPPKIREGVHMQLYQLTGSAKVLGYVHTKLLVHTVMGEAVIFELEAYIVQGINDMDIGFRARKAFTGQSFLKGKHRDVYSMFVWKHPSAHRKLG</sequence>
<proteinExistence type="predicted"/>
<feature type="compositionally biased region" description="Low complexity" evidence="1">
    <location>
        <begin position="96"/>
        <end position="119"/>
    </location>
</feature>
<evidence type="ECO:0000313" key="3">
    <source>
        <dbReference type="Proteomes" id="UP000807025"/>
    </source>
</evidence>
<gene>
    <name evidence="2" type="ORF">BDN71DRAFT_1435665</name>
</gene>
<evidence type="ECO:0000313" key="2">
    <source>
        <dbReference type="EMBL" id="KAF9489042.1"/>
    </source>
</evidence>
<feature type="compositionally biased region" description="Polar residues" evidence="1">
    <location>
        <begin position="73"/>
        <end position="82"/>
    </location>
</feature>
<keyword evidence="3" id="KW-1185">Reference proteome</keyword>
<feature type="region of interest" description="Disordered" evidence="1">
    <location>
        <begin position="721"/>
        <end position="761"/>
    </location>
</feature>
<reference evidence="2" key="1">
    <citation type="submission" date="2020-11" db="EMBL/GenBank/DDBJ databases">
        <authorList>
            <consortium name="DOE Joint Genome Institute"/>
            <person name="Ahrendt S."/>
            <person name="Riley R."/>
            <person name="Andreopoulos W."/>
            <person name="Labutti K."/>
            <person name="Pangilinan J."/>
            <person name="Ruiz-Duenas F.J."/>
            <person name="Barrasa J.M."/>
            <person name="Sanchez-Garcia M."/>
            <person name="Camarero S."/>
            <person name="Miyauchi S."/>
            <person name="Serrano A."/>
            <person name="Linde D."/>
            <person name="Babiker R."/>
            <person name="Drula E."/>
            <person name="Ayuso-Fernandez I."/>
            <person name="Pacheco R."/>
            <person name="Padilla G."/>
            <person name="Ferreira P."/>
            <person name="Barriuso J."/>
            <person name="Kellner H."/>
            <person name="Castanera R."/>
            <person name="Alfaro M."/>
            <person name="Ramirez L."/>
            <person name="Pisabarro A.G."/>
            <person name="Kuo A."/>
            <person name="Tritt A."/>
            <person name="Lipzen A."/>
            <person name="He G."/>
            <person name="Yan M."/>
            <person name="Ng V."/>
            <person name="Cullen D."/>
            <person name="Martin F."/>
            <person name="Rosso M.-N."/>
            <person name="Henrissat B."/>
            <person name="Hibbett D."/>
            <person name="Martinez A.T."/>
            <person name="Grigoriev I.V."/>
        </authorList>
    </citation>
    <scope>NUCLEOTIDE SEQUENCE</scope>
    <source>
        <strain evidence="2">ATCC 90797</strain>
    </source>
</reference>
<comment type="caution">
    <text evidence="2">The sequence shown here is derived from an EMBL/GenBank/DDBJ whole genome shotgun (WGS) entry which is preliminary data.</text>
</comment>
<feature type="compositionally biased region" description="Low complexity" evidence="1">
    <location>
        <begin position="181"/>
        <end position="193"/>
    </location>
</feature>
<dbReference type="Proteomes" id="UP000807025">
    <property type="component" value="Unassembled WGS sequence"/>
</dbReference>
<organism evidence="2 3">
    <name type="scientific">Pleurotus eryngii</name>
    <name type="common">Boletus of the steppes</name>
    <dbReference type="NCBI Taxonomy" id="5323"/>
    <lineage>
        <taxon>Eukaryota</taxon>
        <taxon>Fungi</taxon>
        <taxon>Dikarya</taxon>
        <taxon>Basidiomycota</taxon>
        <taxon>Agaricomycotina</taxon>
        <taxon>Agaricomycetes</taxon>
        <taxon>Agaricomycetidae</taxon>
        <taxon>Agaricales</taxon>
        <taxon>Pleurotineae</taxon>
        <taxon>Pleurotaceae</taxon>
        <taxon>Pleurotus</taxon>
    </lineage>
</organism>
<dbReference type="AlphaFoldDB" id="A0A9P5ZIT6"/>
<dbReference type="OrthoDB" id="2802262at2759"/>
<dbReference type="EMBL" id="MU154685">
    <property type="protein sequence ID" value="KAF9489042.1"/>
    <property type="molecule type" value="Genomic_DNA"/>
</dbReference>
<feature type="region of interest" description="Disordered" evidence="1">
    <location>
        <begin position="820"/>
        <end position="849"/>
    </location>
</feature>
<name>A0A9P5ZIT6_PLEER</name>
<feature type="compositionally biased region" description="Basic and acidic residues" evidence="1">
    <location>
        <begin position="751"/>
        <end position="760"/>
    </location>
</feature>
<feature type="compositionally biased region" description="Polar residues" evidence="1">
    <location>
        <begin position="27"/>
        <end position="37"/>
    </location>
</feature>
<feature type="region of interest" description="Disordered" evidence="1">
    <location>
        <begin position="1"/>
        <end position="127"/>
    </location>
</feature>
<feature type="compositionally biased region" description="Low complexity" evidence="1">
    <location>
        <begin position="38"/>
        <end position="72"/>
    </location>
</feature>
<feature type="compositionally biased region" description="Polar residues" evidence="1">
    <location>
        <begin position="161"/>
        <end position="173"/>
    </location>
</feature>
<accession>A0A9P5ZIT6</accession>
<evidence type="ECO:0008006" key="4">
    <source>
        <dbReference type="Google" id="ProtNLM"/>
    </source>
</evidence>
<protein>
    <recommendedName>
        <fullName evidence="4">Peptidase A2 domain-containing protein</fullName>
    </recommendedName>
</protein>
<feature type="region of interest" description="Disordered" evidence="1">
    <location>
        <begin position="161"/>
        <end position="193"/>
    </location>
</feature>
<evidence type="ECO:0000256" key="1">
    <source>
        <dbReference type="SAM" id="MobiDB-lite"/>
    </source>
</evidence>